<keyword evidence="1" id="KW-1133">Transmembrane helix</keyword>
<evidence type="ECO:0000259" key="2">
    <source>
        <dbReference type="Pfam" id="PF02517"/>
    </source>
</evidence>
<keyword evidence="1" id="KW-0472">Membrane</keyword>
<feature type="domain" description="CAAX prenyl protease 2/Lysostaphin resistance protein A-like" evidence="2">
    <location>
        <begin position="137"/>
        <end position="258"/>
    </location>
</feature>
<keyword evidence="3" id="KW-0482">Metalloprotease</keyword>
<feature type="transmembrane region" description="Helical" evidence="1">
    <location>
        <begin position="12"/>
        <end position="33"/>
    </location>
</feature>
<gene>
    <name evidence="3" type="ORF">N1032_21285</name>
</gene>
<dbReference type="RefSeq" id="WP_259542152.1">
    <property type="nucleotide sequence ID" value="NZ_JANLCJ010000014.1"/>
</dbReference>
<feature type="transmembrane region" description="Helical" evidence="1">
    <location>
        <begin position="219"/>
        <end position="242"/>
    </location>
</feature>
<name>A0ABT2H8J2_9MICO</name>
<feature type="transmembrane region" description="Helical" evidence="1">
    <location>
        <begin position="194"/>
        <end position="213"/>
    </location>
</feature>
<feature type="transmembrane region" description="Helical" evidence="1">
    <location>
        <begin position="93"/>
        <end position="114"/>
    </location>
</feature>
<sequence length="276" mass="28393">MTSATPRTTRAAYPRWGLVDVVAGIVAFLLLSAAAQELARVPAVAAQPQLRFVIDQVVVGWLPILAAVIVASRWRGRGSLSADFGLRFRALDVAIGVLGGILLRFAAVGIAELTRLAAGAPATPFAGGVGADPVWFVLTAVVAASVVTPVVEELFFRGLVLRSIHNAVLGGPSRSRARDYDPQPAPDAPRNRRATAGVLAVAGSALLFVAFHLDGVPDSAAAVSRLITLLVVGLVLGALALLTGRLGPSITTHAVFNLSVAVLDLLATTPSAPTLG</sequence>
<evidence type="ECO:0000256" key="1">
    <source>
        <dbReference type="SAM" id="Phobius"/>
    </source>
</evidence>
<comment type="caution">
    <text evidence="3">The sequence shown here is derived from an EMBL/GenBank/DDBJ whole genome shotgun (WGS) entry which is preliminary data.</text>
</comment>
<organism evidence="3 4">
    <name type="scientific">Herbiconiux daphne</name>
    <dbReference type="NCBI Taxonomy" id="2970914"/>
    <lineage>
        <taxon>Bacteria</taxon>
        <taxon>Bacillati</taxon>
        <taxon>Actinomycetota</taxon>
        <taxon>Actinomycetes</taxon>
        <taxon>Micrococcales</taxon>
        <taxon>Microbacteriaceae</taxon>
        <taxon>Herbiconiux</taxon>
    </lineage>
</organism>
<dbReference type="InterPro" id="IPR003675">
    <property type="entry name" value="Rce1/LyrA-like_dom"/>
</dbReference>
<feature type="transmembrane region" description="Helical" evidence="1">
    <location>
        <begin position="134"/>
        <end position="156"/>
    </location>
</feature>
<keyword evidence="4" id="KW-1185">Reference proteome</keyword>
<proteinExistence type="predicted"/>
<accession>A0ABT2H8J2</accession>
<evidence type="ECO:0000313" key="4">
    <source>
        <dbReference type="Proteomes" id="UP001165586"/>
    </source>
</evidence>
<keyword evidence="1" id="KW-0812">Transmembrane</keyword>
<evidence type="ECO:0000313" key="3">
    <source>
        <dbReference type="EMBL" id="MCS5736276.1"/>
    </source>
</evidence>
<keyword evidence="3" id="KW-0378">Hydrolase</keyword>
<dbReference type="Pfam" id="PF02517">
    <property type="entry name" value="Rce1-like"/>
    <property type="match status" value="1"/>
</dbReference>
<dbReference type="EMBL" id="JANLCJ010000014">
    <property type="protein sequence ID" value="MCS5736276.1"/>
    <property type="molecule type" value="Genomic_DNA"/>
</dbReference>
<protein>
    <submittedName>
        <fullName evidence="3">CPBP family intramembrane metalloprotease</fullName>
    </submittedName>
</protein>
<keyword evidence="3" id="KW-0645">Protease</keyword>
<reference evidence="3" key="1">
    <citation type="submission" date="2022-08" db="EMBL/GenBank/DDBJ databases">
        <authorList>
            <person name="Deng Y."/>
            <person name="Han X.-F."/>
            <person name="Zhang Y.-Q."/>
        </authorList>
    </citation>
    <scope>NUCLEOTIDE SEQUENCE</scope>
    <source>
        <strain evidence="3">CPCC 203386</strain>
    </source>
</reference>
<dbReference type="GO" id="GO:0008237">
    <property type="term" value="F:metallopeptidase activity"/>
    <property type="evidence" value="ECO:0007669"/>
    <property type="project" value="UniProtKB-KW"/>
</dbReference>
<feature type="transmembrane region" description="Helical" evidence="1">
    <location>
        <begin position="53"/>
        <end position="72"/>
    </location>
</feature>
<dbReference type="Proteomes" id="UP001165586">
    <property type="component" value="Unassembled WGS sequence"/>
</dbReference>